<keyword evidence="2" id="KW-1185">Reference proteome</keyword>
<accession>A0AAD3H2M9</accession>
<dbReference type="Gene3D" id="1.25.40.20">
    <property type="entry name" value="Ankyrin repeat-containing domain"/>
    <property type="match status" value="1"/>
</dbReference>
<dbReference type="InterPro" id="IPR052050">
    <property type="entry name" value="SecEffector_AnkRepeat"/>
</dbReference>
<organism evidence="1 2">
    <name type="scientific">Chaetoceros tenuissimus</name>
    <dbReference type="NCBI Taxonomy" id="426638"/>
    <lineage>
        <taxon>Eukaryota</taxon>
        <taxon>Sar</taxon>
        <taxon>Stramenopiles</taxon>
        <taxon>Ochrophyta</taxon>
        <taxon>Bacillariophyta</taxon>
        <taxon>Coscinodiscophyceae</taxon>
        <taxon>Chaetocerotophycidae</taxon>
        <taxon>Chaetocerotales</taxon>
        <taxon>Chaetocerotaceae</taxon>
        <taxon>Chaetoceros</taxon>
    </lineage>
</organism>
<evidence type="ECO:0000313" key="2">
    <source>
        <dbReference type="Proteomes" id="UP001054902"/>
    </source>
</evidence>
<name>A0AAD3H2M9_9STRA</name>
<proteinExistence type="predicted"/>
<dbReference type="PANTHER" id="PTHR46586:SF3">
    <property type="entry name" value="ANKYRIN REPEAT-CONTAINING PROTEIN"/>
    <property type="match status" value="1"/>
</dbReference>
<reference evidence="1 2" key="1">
    <citation type="journal article" date="2021" name="Sci. Rep.">
        <title>The genome of the diatom Chaetoceros tenuissimus carries an ancient integrated fragment of an extant virus.</title>
        <authorList>
            <person name="Hongo Y."/>
            <person name="Kimura K."/>
            <person name="Takaki Y."/>
            <person name="Yoshida Y."/>
            <person name="Baba S."/>
            <person name="Kobayashi G."/>
            <person name="Nagasaki K."/>
            <person name="Hano T."/>
            <person name="Tomaru Y."/>
        </authorList>
    </citation>
    <scope>NUCLEOTIDE SEQUENCE [LARGE SCALE GENOMIC DNA]</scope>
    <source>
        <strain evidence="1 2">NIES-3715</strain>
    </source>
</reference>
<comment type="caution">
    <text evidence="1">The sequence shown here is derived from an EMBL/GenBank/DDBJ whole genome shotgun (WGS) entry which is preliminary data.</text>
</comment>
<sequence>MKVSHTSCNEVPSASISDLPNDLLKHCFSFIPGSYIMVAPVSRQFFSNYCTRGMDDSTAMLSAASLLKIGRNKRTTAESVSDDIKLTEYCFIKNAPEDFIIKVCQSAALKGRIDILECAKIFGIDLIKVLVRRLIEKLAKQGNLEMIQYFDRKLPQDFDRFDFDFLFKLAKESDHLHIMKWIFQEKMHLYEDNDDDKAHIRSTIEAYKNILAGVTSPKVTFELYEVAARKGNIEVMEYCHRKNYQFDFDDTILCDSSMQNKDKEQALVTLKWLRHHNCPWDEELCRHAAWNDNLEALKWARNEGCPWDEETLTAAVERGNIAMIEYCLQNDCPIDTFVCTSAMHSKDENIVLEVLKLLRKHSCPWAEDTCPTAIVQRHFEALRWARRNGCPWTEDVFYFLVKRENISLIEEFLQYEPRHDTNRIFKEVLSNESPNDSQIIEKLKLLSAYGYEWNANTALEATKQGRLQVLQWLRYMGCPVNVESCTGAIVNSKNIDVLKYLQGIERAEL</sequence>
<dbReference type="EMBL" id="BLLK01000023">
    <property type="protein sequence ID" value="GFH47644.1"/>
    <property type="molecule type" value="Genomic_DNA"/>
</dbReference>
<gene>
    <name evidence="1" type="ORF">CTEN210_04119</name>
</gene>
<dbReference type="PANTHER" id="PTHR46586">
    <property type="entry name" value="ANKYRIN REPEAT-CONTAINING PROTEIN"/>
    <property type="match status" value="1"/>
</dbReference>
<protein>
    <submittedName>
        <fullName evidence="1">Uncharacterized protein</fullName>
    </submittedName>
</protein>
<dbReference type="InterPro" id="IPR036770">
    <property type="entry name" value="Ankyrin_rpt-contain_sf"/>
</dbReference>
<dbReference type="AlphaFoldDB" id="A0AAD3H2M9"/>
<dbReference type="SUPFAM" id="SSF140860">
    <property type="entry name" value="Pseudo ankyrin repeat-like"/>
    <property type="match status" value="2"/>
</dbReference>
<evidence type="ECO:0000313" key="1">
    <source>
        <dbReference type="EMBL" id="GFH47644.1"/>
    </source>
</evidence>
<dbReference type="Proteomes" id="UP001054902">
    <property type="component" value="Unassembled WGS sequence"/>
</dbReference>